<proteinExistence type="predicted"/>
<keyword evidence="3 6" id="KW-0805">Transcription regulation</keyword>
<dbReference type="PANTHER" id="PTHR33057:SF175">
    <property type="entry name" value="TRANSCRIPTION REPRESSOR OFP12"/>
    <property type="match status" value="1"/>
</dbReference>
<dbReference type="NCBIfam" id="TIGR01568">
    <property type="entry name" value="A_thal_3678"/>
    <property type="match status" value="1"/>
</dbReference>
<comment type="subcellular location">
    <subcellularLocation>
        <location evidence="1 6">Nucleus</location>
    </subcellularLocation>
</comment>
<comment type="caution">
    <text evidence="9">The sequence shown here is derived from an EMBL/GenBank/DDBJ whole genome shotgun (WGS) entry which is preliminary data.</text>
</comment>
<dbReference type="AlphaFoldDB" id="A0AAN9MMD4"/>
<evidence type="ECO:0000256" key="4">
    <source>
        <dbReference type="ARBA" id="ARBA00023163"/>
    </source>
</evidence>
<sequence length="180" mass="20640">MPSLFSKHLHLCFFKLKYPTILHHPHPPPSTDNSTTFTHPSSDDDTSSSTEPDFASVFASQRFFFSSPGTSNSIVESPDTRTFVHTSGGVTVPKYSLNPYVDFLRSMHEMIRSRQVLDITEDWDYLHELLLCYLAVNPTHTHKYIIRAFTDLVLQLLSSTPCRTPNHHHRRHRSLSGNFL</sequence>
<evidence type="ECO:0000256" key="1">
    <source>
        <dbReference type="ARBA" id="ARBA00004123"/>
    </source>
</evidence>
<evidence type="ECO:0000256" key="6">
    <source>
        <dbReference type="RuleBase" id="RU367028"/>
    </source>
</evidence>
<keyword evidence="5 6" id="KW-0539">Nucleus</keyword>
<dbReference type="PROSITE" id="PS51754">
    <property type="entry name" value="OVATE"/>
    <property type="match status" value="1"/>
</dbReference>
<dbReference type="GO" id="GO:0045892">
    <property type="term" value="P:negative regulation of DNA-templated transcription"/>
    <property type="evidence" value="ECO:0007669"/>
    <property type="project" value="UniProtKB-UniRule"/>
</dbReference>
<evidence type="ECO:0000313" key="10">
    <source>
        <dbReference type="Proteomes" id="UP001374584"/>
    </source>
</evidence>
<accession>A0AAN9MMD4</accession>
<keyword evidence="4 6" id="KW-0804">Transcription</keyword>
<dbReference type="InterPro" id="IPR038933">
    <property type="entry name" value="Ovate"/>
</dbReference>
<dbReference type="EMBL" id="JAYMYR010000006">
    <property type="protein sequence ID" value="KAK7357465.1"/>
    <property type="molecule type" value="Genomic_DNA"/>
</dbReference>
<protein>
    <recommendedName>
        <fullName evidence="6">Transcription repressor</fullName>
    </recommendedName>
    <alternativeName>
        <fullName evidence="6">Ovate family protein</fullName>
    </alternativeName>
</protein>
<name>A0AAN9MMD4_PHACN</name>
<dbReference type="GO" id="GO:0005634">
    <property type="term" value="C:nucleus"/>
    <property type="evidence" value="ECO:0007669"/>
    <property type="project" value="UniProtKB-SubCell"/>
</dbReference>
<evidence type="ECO:0000256" key="3">
    <source>
        <dbReference type="ARBA" id="ARBA00023015"/>
    </source>
</evidence>
<reference evidence="9 10" key="1">
    <citation type="submission" date="2024-01" db="EMBL/GenBank/DDBJ databases">
        <title>The genomes of 5 underutilized Papilionoideae crops provide insights into root nodulation and disease resistanc.</title>
        <authorList>
            <person name="Jiang F."/>
        </authorList>
    </citation>
    <scope>NUCLEOTIDE SEQUENCE [LARGE SCALE GENOMIC DNA]</scope>
    <source>
        <strain evidence="9">JINMINGXINNONG_FW02</strain>
        <tissue evidence="9">Leaves</tissue>
    </source>
</reference>
<dbReference type="PANTHER" id="PTHR33057">
    <property type="entry name" value="TRANSCRIPTION REPRESSOR OFP7-RELATED"/>
    <property type="match status" value="1"/>
</dbReference>
<dbReference type="Pfam" id="PF04844">
    <property type="entry name" value="Ovate"/>
    <property type="match status" value="1"/>
</dbReference>
<keyword evidence="10" id="KW-1185">Reference proteome</keyword>
<feature type="region of interest" description="Disordered" evidence="7">
    <location>
        <begin position="25"/>
        <end position="52"/>
    </location>
</feature>
<comment type="function">
    <text evidence="6">Transcriptional repressor that regulates multiple aspects of plant growth and development.</text>
</comment>
<dbReference type="Proteomes" id="UP001374584">
    <property type="component" value="Unassembled WGS sequence"/>
</dbReference>
<dbReference type="InterPro" id="IPR006458">
    <property type="entry name" value="Ovate_C"/>
</dbReference>
<gene>
    <name evidence="9" type="ORF">VNO80_16751</name>
</gene>
<evidence type="ECO:0000256" key="5">
    <source>
        <dbReference type="ARBA" id="ARBA00023242"/>
    </source>
</evidence>
<evidence type="ECO:0000259" key="8">
    <source>
        <dbReference type="PROSITE" id="PS51754"/>
    </source>
</evidence>
<evidence type="ECO:0000313" key="9">
    <source>
        <dbReference type="EMBL" id="KAK7357465.1"/>
    </source>
</evidence>
<keyword evidence="2 6" id="KW-0678">Repressor</keyword>
<evidence type="ECO:0000256" key="2">
    <source>
        <dbReference type="ARBA" id="ARBA00022491"/>
    </source>
</evidence>
<feature type="domain" description="OVATE" evidence="8">
    <location>
        <begin position="92"/>
        <end position="155"/>
    </location>
</feature>
<organism evidence="9 10">
    <name type="scientific">Phaseolus coccineus</name>
    <name type="common">Scarlet runner bean</name>
    <name type="synonym">Phaseolus multiflorus</name>
    <dbReference type="NCBI Taxonomy" id="3886"/>
    <lineage>
        <taxon>Eukaryota</taxon>
        <taxon>Viridiplantae</taxon>
        <taxon>Streptophyta</taxon>
        <taxon>Embryophyta</taxon>
        <taxon>Tracheophyta</taxon>
        <taxon>Spermatophyta</taxon>
        <taxon>Magnoliopsida</taxon>
        <taxon>eudicotyledons</taxon>
        <taxon>Gunneridae</taxon>
        <taxon>Pentapetalae</taxon>
        <taxon>rosids</taxon>
        <taxon>fabids</taxon>
        <taxon>Fabales</taxon>
        <taxon>Fabaceae</taxon>
        <taxon>Papilionoideae</taxon>
        <taxon>50 kb inversion clade</taxon>
        <taxon>NPAAA clade</taxon>
        <taxon>indigoferoid/millettioid clade</taxon>
        <taxon>Phaseoleae</taxon>
        <taxon>Phaseolus</taxon>
    </lineage>
</organism>
<evidence type="ECO:0000256" key="7">
    <source>
        <dbReference type="SAM" id="MobiDB-lite"/>
    </source>
</evidence>